<dbReference type="FunFam" id="3.40.50.2000:FF:000020">
    <property type="entry name" value="Glycosyltransferase"/>
    <property type="match status" value="1"/>
</dbReference>
<keyword evidence="1" id="KW-0808">Transferase</keyword>
<name>A0AAQ3JLQ2_9LILI</name>
<evidence type="ECO:0000313" key="3">
    <source>
        <dbReference type="Proteomes" id="UP001327560"/>
    </source>
</evidence>
<accession>A0AAQ3JLQ2</accession>
<evidence type="ECO:0008006" key="4">
    <source>
        <dbReference type="Google" id="ProtNLM"/>
    </source>
</evidence>
<gene>
    <name evidence="2" type="ORF">Cni_G00099</name>
</gene>
<dbReference type="PANTHER" id="PTHR48048:SF89">
    <property type="entry name" value="GLYCOSYLTRANSFERASE"/>
    <property type="match status" value="1"/>
</dbReference>
<reference evidence="2 3" key="1">
    <citation type="submission" date="2023-10" db="EMBL/GenBank/DDBJ databases">
        <title>Chromosome-scale genome assembly provides insights into flower coloration mechanisms of Canna indica.</title>
        <authorList>
            <person name="Li C."/>
        </authorList>
    </citation>
    <scope>NUCLEOTIDE SEQUENCE [LARGE SCALE GENOMIC DNA]</scope>
    <source>
        <tissue evidence="2">Flower</tissue>
    </source>
</reference>
<keyword evidence="3" id="KW-1185">Reference proteome</keyword>
<dbReference type="CDD" id="cd03784">
    <property type="entry name" value="GT1_Gtf-like"/>
    <property type="match status" value="1"/>
</dbReference>
<dbReference type="SUPFAM" id="SSF53756">
    <property type="entry name" value="UDP-Glycosyltransferase/glycogen phosphorylase"/>
    <property type="match status" value="1"/>
</dbReference>
<sequence>MKETVVLYPMPSMGHVSPMVELARLFTGHGFSVTVVLMDSPTMHPFLDALIARISFAHHCISFHRLPPIASVPDPAASPIVRFLDVVRLNNPQLLCFLATHSLTSDVRAVVLDFFCIDAFGVTTELCLPSYFFFPPGASVLASFLYLPNLLSAVDLSIKDLADAPLLFPGLPPIPASHMPPIIMDRNSDSYERLLSIFQRLPDADGLLVNTFESLEAPAIRALKDGACVAGRWMPPVYCIGPLVADECNIVRRGKEEKAECMAWLEAQPPRSVAFLCFGSSGSFPFEQQKEIAAGLEKSRQRFLWVVRAQLDTELESLLPEGFMERTKQKGFVVKSWAPQVEVLNHEAVGGFVTHCGWNSVLEAIAAGVAMVAWPLRSEQRMNKVLLVEQMGLAVAVEGYDKELVAAEEVEAKVRWLIESDGGRELRERALGMKQRAETARKEGGSSHRAWLEMVEALKEASQKTTRRHPN</sequence>
<dbReference type="AlphaFoldDB" id="A0AAQ3JLQ2"/>
<dbReference type="Pfam" id="PF00201">
    <property type="entry name" value="UDPGT"/>
    <property type="match status" value="1"/>
</dbReference>
<organism evidence="2 3">
    <name type="scientific">Canna indica</name>
    <name type="common">Indian-shot</name>
    <dbReference type="NCBI Taxonomy" id="4628"/>
    <lineage>
        <taxon>Eukaryota</taxon>
        <taxon>Viridiplantae</taxon>
        <taxon>Streptophyta</taxon>
        <taxon>Embryophyta</taxon>
        <taxon>Tracheophyta</taxon>
        <taxon>Spermatophyta</taxon>
        <taxon>Magnoliopsida</taxon>
        <taxon>Liliopsida</taxon>
        <taxon>Zingiberales</taxon>
        <taxon>Cannaceae</taxon>
        <taxon>Canna</taxon>
    </lineage>
</organism>
<dbReference type="Gene3D" id="3.40.50.2000">
    <property type="entry name" value="Glycogen Phosphorylase B"/>
    <property type="match status" value="2"/>
</dbReference>
<dbReference type="GO" id="GO:0035251">
    <property type="term" value="F:UDP-glucosyltransferase activity"/>
    <property type="evidence" value="ECO:0007669"/>
    <property type="project" value="InterPro"/>
</dbReference>
<evidence type="ECO:0000313" key="2">
    <source>
        <dbReference type="EMBL" id="WOK91408.1"/>
    </source>
</evidence>
<protein>
    <recommendedName>
        <fullName evidence="4">Glycosyltransferase</fullName>
    </recommendedName>
</protein>
<proteinExistence type="predicted"/>
<dbReference type="EMBL" id="CP136890">
    <property type="protein sequence ID" value="WOK91408.1"/>
    <property type="molecule type" value="Genomic_DNA"/>
</dbReference>
<dbReference type="InterPro" id="IPR050481">
    <property type="entry name" value="UDP-glycosyltransf_plant"/>
</dbReference>
<dbReference type="PANTHER" id="PTHR48048">
    <property type="entry name" value="GLYCOSYLTRANSFERASE"/>
    <property type="match status" value="1"/>
</dbReference>
<evidence type="ECO:0000256" key="1">
    <source>
        <dbReference type="ARBA" id="ARBA00022679"/>
    </source>
</evidence>
<dbReference type="Proteomes" id="UP001327560">
    <property type="component" value="Chromosome 1"/>
</dbReference>
<dbReference type="InterPro" id="IPR002213">
    <property type="entry name" value="UDP_glucos_trans"/>
</dbReference>